<proteinExistence type="predicted"/>
<dbReference type="CDD" id="cd00303">
    <property type="entry name" value="retropepsin_like"/>
    <property type="match status" value="1"/>
</dbReference>
<dbReference type="Gene3D" id="2.40.70.10">
    <property type="entry name" value="Acid Proteases"/>
    <property type="match status" value="1"/>
</dbReference>
<dbReference type="Proteomes" id="UP000824469">
    <property type="component" value="Unassembled WGS sequence"/>
</dbReference>
<feature type="region of interest" description="Disordered" evidence="1">
    <location>
        <begin position="1"/>
        <end position="32"/>
    </location>
</feature>
<dbReference type="SUPFAM" id="SSF50630">
    <property type="entry name" value="Acid proteases"/>
    <property type="match status" value="1"/>
</dbReference>
<evidence type="ECO:0000313" key="3">
    <source>
        <dbReference type="Proteomes" id="UP000824469"/>
    </source>
</evidence>
<organism evidence="2 3">
    <name type="scientific">Taxus chinensis</name>
    <name type="common">Chinese yew</name>
    <name type="synonym">Taxus wallichiana var. chinensis</name>
    <dbReference type="NCBI Taxonomy" id="29808"/>
    <lineage>
        <taxon>Eukaryota</taxon>
        <taxon>Viridiplantae</taxon>
        <taxon>Streptophyta</taxon>
        <taxon>Embryophyta</taxon>
        <taxon>Tracheophyta</taxon>
        <taxon>Spermatophyta</taxon>
        <taxon>Pinopsida</taxon>
        <taxon>Pinidae</taxon>
        <taxon>Conifers II</taxon>
        <taxon>Cupressales</taxon>
        <taxon>Taxaceae</taxon>
        <taxon>Taxus</taxon>
    </lineage>
</organism>
<dbReference type="AlphaFoldDB" id="A0AA38C9M7"/>
<dbReference type="EMBL" id="JAHRHJ020000011">
    <property type="protein sequence ID" value="KAH9295126.1"/>
    <property type="molecule type" value="Genomic_DNA"/>
</dbReference>
<feature type="non-terminal residue" evidence="2">
    <location>
        <position position="1"/>
    </location>
</feature>
<evidence type="ECO:0000313" key="2">
    <source>
        <dbReference type="EMBL" id="KAH9295126.1"/>
    </source>
</evidence>
<name>A0AA38C9M7_TAXCH</name>
<sequence>SGDEEEYEATSTEEVEKLEEESGDPQPTISCHALSGISTPQTLQVVGYIKKQKVTILIDSGSTHNFINHKLAARLNCFIYPAPEFQVMIADGGTVQCS</sequence>
<feature type="compositionally biased region" description="Acidic residues" evidence="1">
    <location>
        <begin position="1"/>
        <end position="23"/>
    </location>
</feature>
<feature type="non-terminal residue" evidence="2">
    <location>
        <position position="98"/>
    </location>
</feature>
<reference evidence="2 3" key="1">
    <citation type="journal article" date="2021" name="Nat. Plants">
        <title>The Taxus genome provides insights into paclitaxel biosynthesis.</title>
        <authorList>
            <person name="Xiong X."/>
            <person name="Gou J."/>
            <person name="Liao Q."/>
            <person name="Li Y."/>
            <person name="Zhou Q."/>
            <person name="Bi G."/>
            <person name="Li C."/>
            <person name="Du R."/>
            <person name="Wang X."/>
            <person name="Sun T."/>
            <person name="Guo L."/>
            <person name="Liang H."/>
            <person name="Lu P."/>
            <person name="Wu Y."/>
            <person name="Zhang Z."/>
            <person name="Ro D.K."/>
            <person name="Shang Y."/>
            <person name="Huang S."/>
            <person name="Yan J."/>
        </authorList>
    </citation>
    <scope>NUCLEOTIDE SEQUENCE [LARGE SCALE GENOMIC DNA]</scope>
    <source>
        <strain evidence="2">Ta-2019</strain>
    </source>
</reference>
<comment type="caution">
    <text evidence="2">The sequence shown here is derived from an EMBL/GenBank/DDBJ whole genome shotgun (WGS) entry which is preliminary data.</text>
</comment>
<gene>
    <name evidence="2" type="ORF">KI387_038714</name>
</gene>
<dbReference type="InterPro" id="IPR021109">
    <property type="entry name" value="Peptidase_aspartic_dom_sf"/>
</dbReference>
<protein>
    <submittedName>
        <fullName evidence="2">Uncharacterized protein</fullName>
    </submittedName>
</protein>
<evidence type="ECO:0000256" key="1">
    <source>
        <dbReference type="SAM" id="MobiDB-lite"/>
    </source>
</evidence>
<keyword evidence="3" id="KW-1185">Reference proteome</keyword>
<accession>A0AA38C9M7</accession>